<accession>A0A9D3UEG3</accession>
<evidence type="ECO:0000313" key="2">
    <source>
        <dbReference type="Proteomes" id="UP000828251"/>
    </source>
</evidence>
<dbReference type="AlphaFoldDB" id="A0A9D3UEG3"/>
<protein>
    <submittedName>
        <fullName evidence="1">Uncharacterized protein</fullName>
    </submittedName>
</protein>
<reference evidence="1 2" key="1">
    <citation type="journal article" date="2021" name="Plant Biotechnol. J.">
        <title>Multi-omics assisted identification of the key and species-specific regulatory components of drought-tolerant mechanisms in Gossypium stocksii.</title>
        <authorList>
            <person name="Yu D."/>
            <person name="Ke L."/>
            <person name="Zhang D."/>
            <person name="Wu Y."/>
            <person name="Sun Y."/>
            <person name="Mei J."/>
            <person name="Sun J."/>
            <person name="Sun Y."/>
        </authorList>
    </citation>
    <scope>NUCLEOTIDE SEQUENCE [LARGE SCALE GENOMIC DNA]</scope>
    <source>
        <strain evidence="2">cv. E1</strain>
        <tissue evidence="1">Leaf</tissue>
    </source>
</reference>
<dbReference type="EMBL" id="JAIQCV010000012">
    <property type="protein sequence ID" value="KAH1038883.1"/>
    <property type="molecule type" value="Genomic_DNA"/>
</dbReference>
<name>A0A9D3UEG3_9ROSI</name>
<sequence length="106" mass="12003">MMIYYYYLLPADAWFLLVLELESNCICLAVCMKIKYLLLSQFIHQPSNSAQSVPLEGTDACIPSYHSFLGWNGASQQSLSFHTLDSNFLHPKSFRQPSSTPCQSMS</sequence>
<dbReference type="Proteomes" id="UP000828251">
    <property type="component" value="Unassembled WGS sequence"/>
</dbReference>
<evidence type="ECO:0000313" key="1">
    <source>
        <dbReference type="EMBL" id="KAH1038883.1"/>
    </source>
</evidence>
<keyword evidence="2" id="KW-1185">Reference proteome</keyword>
<proteinExistence type="predicted"/>
<organism evidence="1 2">
    <name type="scientific">Gossypium stocksii</name>
    <dbReference type="NCBI Taxonomy" id="47602"/>
    <lineage>
        <taxon>Eukaryota</taxon>
        <taxon>Viridiplantae</taxon>
        <taxon>Streptophyta</taxon>
        <taxon>Embryophyta</taxon>
        <taxon>Tracheophyta</taxon>
        <taxon>Spermatophyta</taxon>
        <taxon>Magnoliopsida</taxon>
        <taxon>eudicotyledons</taxon>
        <taxon>Gunneridae</taxon>
        <taxon>Pentapetalae</taxon>
        <taxon>rosids</taxon>
        <taxon>malvids</taxon>
        <taxon>Malvales</taxon>
        <taxon>Malvaceae</taxon>
        <taxon>Malvoideae</taxon>
        <taxon>Gossypium</taxon>
    </lineage>
</organism>
<comment type="caution">
    <text evidence="1">The sequence shown here is derived from an EMBL/GenBank/DDBJ whole genome shotgun (WGS) entry which is preliminary data.</text>
</comment>
<gene>
    <name evidence="1" type="ORF">J1N35_040626</name>
</gene>